<organism evidence="1 2">
    <name type="scientific">Macrosiphum euphorbiae</name>
    <name type="common">potato aphid</name>
    <dbReference type="NCBI Taxonomy" id="13131"/>
    <lineage>
        <taxon>Eukaryota</taxon>
        <taxon>Metazoa</taxon>
        <taxon>Ecdysozoa</taxon>
        <taxon>Arthropoda</taxon>
        <taxon>Hexapoda</taxon>
        <taxon>Insecta</taxon>
        <taxon>Pterygota</taxon>
        <taxon>Neoptera</taxon>
        <taxon>Paraneoptera</taxon>
        <taxon>Hemiptera</taxon>
        <taxon>Sternorrhyncha</taxon>
        <taxon>Aphidomorpha</taxon>
        <taxon>Aphidoidea</taxon>
        <taxon>Aphididae</taxon>
        <taxon>Macrosiphini</taxon>
        <taxon>Macrosiphum</taxon>
    </lineage>
</organism>
<evidence type="ECO:0000313" key="1">
    <source>
        <dbReference type="EMBL" id="CAI6371502.1"/>
    </source>
</evidence>
<dbReference type="AlphaFoldDB" id="A0AAV0XVL9"/>
<dbReference type="Proteomes" id="UP001160148">
    <property type="component" value="Unassembled WGS sequence"/>
</dbReference>
<accession>A0AAV0XVL9</accession>
<evidence type="ECO:0000313" key="2">
    <source>
        <dbReference type="Proteomes" id="UP001160148"/>
    </source>
</evidence>
<keyword evidence="2" id="KW-1185">Reference proteome</keyword>
<comment type="caution">
    <text evidence="1">The sequence shown here is derived from an EMBL/GenBank/DDBJ whole genome shotgun (WGS) entry which is preliminary data.</text>
</comment>
<sequence length="174" mass="20124">MEGFESIKNVYGENVQLSLGENRGQFNALFDYYRSTWLQGVNSDMLSVNDTVWRTNNVLEVSHQHLRAHMGNRQQPEPWIFLKGLITYSRVNVPQLQPLIERVNAPRPPSPILLELPPHPHREEIIARLLPLRIRQPVPENFLDVSSNSDDEDNVIARTQANQILNEDFNSNYL</sequence>
<reference evidence="1 2" key="1">
    <citation type="submission" date="2023-01" db="EMBL/GenBank/DDBJ databases">
        <authorList>
            <person name="Whitehead M."/>
        </authorList>
    </citation>
    <scope>NUCLEOTIDE SEQUENCE [LARGE SCALE GENOMIC DNA]</scope>
</reference>
<proteinExistence type="predicted"/>
<protein>
    <submittedName>
        <fullName evidence="1">Uncharacterized protein</fullName>
    </submittedName>
</protein>
<gene>
    <name evidence="1" type="ORF">MEUPH1_LOCUS25500</name>
</gene>
<name>A0AAV0XVL9_9HEMI</name>
<dbReference type="EMBL" id="CARXXK010001012">
    <property type="protein sequence ID" value="CAI6371502.1"/>
    <property type="molecule type" value="Genomic_DNA"/>
</dbReference>